<keyword evidence="7" id="KW-0456">Lyase</keyword>
<evidence type="ECO:0000259" key="5">
    <source>
        <dbReference type="Pfam" id="PF23892"/>
    </source>
</evidence>
<dbReference type="Gene3D" id="1.25.40.10">
    <property type="entry name" value="Tetratricopeptide repeat domain"/>
    <property type="match status" value="1"/>
</dbReference>
<proteinExistence type="predicted"/>
<keyword evidence="4" id="KW-1133">Transmembrane helix</keyword>
<dbReference type="Pfam" id="PF23914">
    <property type="entry name" value="TPR_CcmH_CycH"/>
    <property type="match status" value="1"/>
</dbReference>
<sequence length="396" mass="44959">MIFWIVVFLLFLISMAWVGYFFYKPIKNNQNPDTNLNIAKEKIAQLKLDVQNNTLSENDFAAAEKDIKQTLATELEDNTVSPNQQKNTSILISSIIFSFVLIFGIYQYLGSPQSINNIKKQQPSVAQILLKMEQHLAKNPKDIKGLTLLGQTYFRIGQLKKAKITFKKAYLLKPNNEEIILGYLATLAALNNNSVLGEPSKLIQKVLTINPNNIQGLWFAGFAAYQTGNYKLAEKTWKKTYSLMDKKDPEREIIKQYLTEIKQLQQEHTKSESSKTEQLQTKQSKTSQAKITIKLDIDKKIKANKSDFVMIYARATNGSRMPIAIKKIRASQLPTTITLTDNDAVMPTRKLSQMREVFVFVRLSKTGQAMQQKGDVVVKSKAINPQSNTTIKLLIK</sequence>
<keyword evidence="2" id="KW-0677">Repeat</keyword>
<protein>
    <submittedName>
        <fullName evidence="7">Cytochrome c heme lyase subunit CcmH</fullName>
    </submittedName>
</protein>
<dbReference type="GO" id="GO:0005886">
    <property type="term" value="C:plasma membrane"/>
    <property type="evidence" value="ECO:0007669"/>
    <property type="project" value="TreeGrafter"/>
</dbReference>
<evidence type="ECO:0000256" key="4">
    <source>
        <dbReference type="SAM" id="Phobius"/>
    </source>
</evidence>
<dbReference type="Pfam" id="PF23892">
    <property type="entry name" value="Ig_CycH"/>
    <property type="match status" value="1"/>
</dbReference>
<dbReference type="InterPro" id="IPR056413">
    <property type="entry name" value="TPR_CcmH_CycH"/>
</dbReference>
<name>A0A1W1CVC8_9ZZZZ</name>
<evidence type="ECO:0000256" key="3">
    <source>
        <dbReference type="ARBA" id="ARBA00022748"/>
    </source>
</evidence>
<dbReference type="InterPro" id="IPR011990">
    <property type="entry name" value="TPR-like_helical_dom_sf"/>
</dbReference>
<dbReference type="InterPro" id="IPR051263">
    <property type="entry name" value="C-type_cytochrome_biogenesis"/>
</dbReference>
<feature type="domain" description="Cytochrome c-type biogenesis protein H TPR" evidence="6">
    <location>
        <begin position="124"/>
        <end position="250"/>
    </location>
</feature>
<feature type="transmembrane region" description="Helical" evidence="4">
    <location>
        <begin position="90"/>
        <end position="109"/>
    </location>
</feature>
<feature type="transmembrane region" description="Helical" evidence="4">
    <location>
        <begin position="6"/>
        <end position="23"/>
    </location>
</feature>
<comment type="subcellular location">
    <subcellularLocation>
        <location evidence="1">Cell envelope</location>
    </subcellularLocation>
</comment>
<dbReference type="PANTHER" id="PTHR47870:SF1">
    <property type="entry name" value="CYTOCHROME C-TYPE BIOGENESIS PROTEIN CCMH"/>
    <property type="match status" value="1"/>
</dbReference>
<dbReference type="EMBL" id="FPHJ01000068">
    <property type="protein sequence ID" value="SFV69719.1"/>
    <property type="molecule type" value="Genomic_DNA"/>
</dbReference>
<dbReference type="SUPFAM" id="SSF48452">
    <property type="entry name" value="TPR-like"/>
    <property type="match status" value="1"/>
</dbReference>
<dbReference type="AlphaFoldDB" id="A0A1W1CVC8"/>
<dbReference type="NCBIfam" id="TIGR03142">
    <property type="entry name" value="cytochro_ccmI"/>
    <property type="match status" value="1"/>
</dbReference>
<dbReference type="SMART" id="SM00028">
    <property type="entry name" value="TPR"/>
    <property type="match status" value="2"/>
</dbReference>
<evidence type="ECO:0000313" key="7">
    <source>
        <dbReference type="EMBL" id="SFV69719.1"/>
    </source>
</evidence>
<dbReference type="PROSITE" id="PS50005">
    <property type="entry name" value="TPR"/>
    <property type="match status" value="1"/>
</dbReference>
<keyword evidence="4" id="KW-0812">Transmembrane</keyword>
<evidence type="ECO:0000256" key="1">
    <source>
        <dbReference type="ARBA" id="ARBA00004196"/>
    </source>
</evidence>
<dbReference type="InterPro" id="IPR017560">
    <property type="entry name" value="Cyt_c_biogenesis_CcmI"/>
</dbReference>
<evidence type="ECO:0000256" key="2">
    <source>
        <dbReference type="ARBA" id="ARBA00022737"/>
    </source>
</evidence>
<dbReference type="GO" id="GO:0030313">
    <property type="term" value="C:cell envelope"/>
    <property type="evidence" value="ECO:0007669"/>
    <property type="project" value="UniProtKB-SubCell"/>
</dbReference>
<keyword evidence="3" id="KW-0201">Cytochrome c-type biogenesis</keyword>
<feature type="domain" description="Cytochrome c-type biogenesis protein H Ig-like" evidence="5">
    <location>
        <begin position="291"/>
        <end position="395"/>
    </location>
</feature>
<gene>
    <name evidence="7" type="ORF">MNB_SUP05-5-445</name>
</gene>
<dbReference type="GO" id="GO:0016829">
    <property type="term" value="F:lyase activity"/>
    <property type="evidence" value="ECO:0007669"/>
    <property type="project" value="UniProtKB-KW"/>
</dbReference>
<dbReference type="InterPro" id="IPR019734">
    <property type="entry name" value="TPR_rpt"/>
</dbReference>
<accession>A0A1W1CVC8</accession>
<evidence type="ECO:0000259" key="6">
    <source>
        <dbReference type="Pfam" id="PF23914"/>
    </source>
</evidence>
<organism evidence="7">
    <name type="scientific">hydrothermal vent metagenome</name>
    <dbReference type="NCBI Taxonomy" id="652676"/>
    <lineage>
        <taxon>unclassified sequences</taxon>
        <taxon>metagenomes</taxon>
        <taxon>ecological metagenomes</taxon>
    </lineage>
</organism>
<dbReference type="PANTHER" id="PTHR47870">
    <property type="entry name" value="CYTOCHROME C-TYPE BIOGENESIS PROTEIN CCMH"/>
    <property type="match status" value="1"/>
</dbReference>
<reference evidence="7" key="1">
    <citation type="submission" date="2016-10" db="EMBL/GenBank/DDBJ databases">
        <authorList>
            <person name="de Groot N.N."/>
        </authorList>
    </citation>
    <scope>NUCLEOTIDE SEQUENCE</scope>
</reference>
<dbReference type="InterPro" id="IPR056412">
    <property type="entry name" value="Ig_CycH"/>
</dbReference>
<keyword evidence="4" id="KW-0472">Membrane</keyword>
<dbReference type="GO" id="GO:0017004">
    <property type="term" value="P:cytochrome complex assembly"/>
    <property type="evidence" value="ECO:0007669"/>
    <property type="project" value="UniProtKB-KW"/>
</dbReference>